<reference evidence="2 3" key="1">
    <citation type="journal article" date="2014" name="BMC Genomics">
        <title>The genome and occlusion bodies of marine Penaeus monodon nudivirus (PmNV, also known as MBV and PemoNPV) suggest that it should be assigned to a new nudivirus genus that is distinct from the terrestrial nudiviruses.</title>
        <authorList>
            <person name="Yang Y.T."/>
            <person name="Lee D.Y."/>
            <person name="Wang Y."/>
            <person name="Hu J.M."/>
            <person name="Li W.H."/>
            <person name="Leu J.H."/>
            <person name="Chang G.D."/>
            <person name="Ke H.M."/>
            <person name="Kang S.T."/>
            <person name="Lin S.S."/>
            <person name="Kou G.H."/>
            <person name="Lo C.F."/>
        </authorList>
    </citation>
    <scope>NUCLEOTIDE SEQUENCE [LARGE SCALE GENOMIC DNA]</scope>
    <source>
        <strain evidence="2">Indonesia</strain>
    </source>
</reference>
<proteinExistence type="predicted"/>
<name>A0A076FD69_9VIRU</name>
<dbReference type="Proteomes" id="UP000203413">
    <property type="component" value="Segment"/>
</dbReference>
<keyword evidence="1" id="KW-1133">Transmembrane helix</keyword>
<protein>
    <submittedName>
        <fullName evidence="2">Uncharacterized protein</fullName>
    </submittedName>
</protein>
<dbReference type="GeneID" id="20098416"/>
<keyword evidence="1" id="KW-0812">Transmembrane</keyword>
<sequence>MLHTAWLVVFTVENSSAAHRSSRSSAPSTVSRMVSHCLAIGGGESDWPTADPIKASSTRQLRYFIIKVIACWLAGLLAVVSSFSYRCAYIHLKISLATPTYREGQNTTIDNAAIYIHNQQLLVLPRAAIDVSI</sequence>
<dbReference type="KEGG" id="vg:20098416"/>
<dbReference type="EMBL" id="KJ184318">
    <property type="protein sequence ID" value="AII15898.1"/>
    <property type="molecule type" value="Genomic_DNA"/>
</dbReference>
<evidence type="ECO:0000313" key="3">
    <source>
        <dbReference type="Proteomes" id="UP000203413"/>
    </source>
</evidence>
<feature type="transmembrane region" description="Helical" evidence="1">
    <location>
        <begin position="64"/>
        <end position="85"/>
    </location>
</feature>
<keyword evidence="3" id="KW-1185">Reference proteome</keyword>
<dbReference type="RefSeq" id="YP_009051948.1">
    <property type="nucleotide sequence ID" value="NC_024692.1"/>
</dbReference>
<accession>A0A076FD69</accession>
<evidence type="ECO:0000256" key="1">
    <source>
        <dbReference type="SAM" id="Phobius"/>
    </source>
</evidence>
<organism evidence="2 3">
    <name type="scientific">Penaeus monodon nudivirus</name>
    <dbReference type="NCBI Taxonomy" id="1529056"/>
    <lineage>
        <taxon>Viruses</taxon>
        <taxon>Viruses incertae sedis</taxon>
        <taxon>Naldaviricetes</taxon>
        <taxon>Lefavirales</taxon>
        <taxon>Nudiviridae</taxon>
        <taxon>Gammanudivirus</taxon>
        <taxon>Gammanudivirus pemonodonis</taxon>
    </lineage>
</organism>
<keyword evidence="1" id="KW-0472">Membrane</keyword>
<evidence type="ECO:0000313" key="2">
    <source>
        <dbReference type="EMBL" id="AII15898.1"/>
    </source>
</evidence>
<gene>
    <name evidence="2" type="ORF">PmNV_110</name>
</gene>